<dbReference type="Proteomes" id="UP001165068">
    <property type="component" value="Unassembled WGS sequence"/>
</dbReference>
<reference evidence="1" key="1">
    <citation type="submission" date="2022-08" db="EMBL/GenBank/DDBJ databases">
        <title>Draft genome sequence of Microbacterium arabinogalactanolyticum JCM 9171.</title>
        <authorList>
            <person name="Fujita K."/>
            <person name="Ishiwata A."/>
            <person name="Fushinobu S."/>
        </authorList>
    </citation>
    <scope>NUCLEOTIDE SEQUENCE</scope>
    <source>
        <strain evidence="1">JCM 9171</strain>
    </source>
</reference>
<dbReference type="EMBL" id="BRZC01000003">
    <property type="protein sequence ID" value="GLC83989.1"/>
    <property type="molecule type" value="Genomic_DNA"/>
</dbReference>
<name>A0ABQ5NDW1_9MICO</name>
<comment type="caution">
    <text evidence="1">The sequence shown here is derived from an EMBL/GenBank/DDBJ whole genome shotgun (WGS) entry which is preliminary data.</text>
</comment>
<protein>
    <submittedName>
        <fullName evidence="1">Uncharacterized protein</fullName>
    </submittedName>
</protein>
<sequence length="320" mass="33580">MTLPRPPRARTWTRGTTVLLVVCALVVSIAVAAAVLLPGYVRDGARRDAESTLRAFLSDAAALDAEWKDTASPLLRAVVPVGAPLVGERGTADALKLSARYEIGELTFSGRSLERSDTASALVTIDYRFTVHGRRGASSIQQKVWLTRPFYYGTDEPQQVRPKIAPTAVGPWRVTGLTAPGSGDGSAAAAAGLTSDARDADDLACYSADTALEQIADSARIDGRLASDCFLGAADGADALASGLDANTLLEAFPAIDRTDAASMPPELTRIDTNAFGAARAPFTEFLIADRYVLTIAAVTTDDGGQAVRIVSIREKGAGR</sequence>
<evidence type="ECO:0000313" key="2">
    <source>
        <dbReference type="Proteomes" id="UP001165068"/>
    </source>
</evidence>
<evidence type="ECO:0000313" key="1">
    <source>
        <dbReference type="EMBL" id="GLC83989.1"/>
    </source>
</evidence>
<accession>A0ABQ5NDW1</accession>
<dbReference type="RefSeq" id="WP_285631037.1">
    <property type="nucleotide sequence ID" value="NZ_BAAAUK010000003.1"/>
</dbReference>
<proteinExistence type="predicted"/>
<organism evidence="1 2">
    <name type="scientific">Microbacterium arabinogalactanolyticum</name>
    <dbReference type="NCBI Taxonomy" id="69365"/>
    <lineage>
        <taxon>Bacteria</taxon>
        <taxon>Bacillati</taxon>
        <taxon>Actinomycetota</taxon>
        <taxon>Actinomycetes</taxon>
        <taxon>Micrococcales</taxon>
        <taxon>Microbacteriaceae</taxon>
        <taxon>Microbacterium</taxon>
    </lineage>
</organism>
<gene>
    <name evidence="1" type="ORF">MIAR_05770</name>
</gene>
<keyword evidence="2" id="KW-1185">Reference proteome</keyword>